<dbReference type="GO" id="GO:0006313">
    <property type="term" value="P:DNA transposition"/>
    <property type="evidence" value="ECO:0007669"/>
    <property type="project" value="InterPro"/>
</dbReference>
<dbReference type="InterPro" id="IPR036515">
    <property type="entry name" value="Transposase_17_sf"/>
</dbReference>
<dbReference type="SMART" id="SM01321">
    <property type="entry name" value="Y1_Tnp"/>
    <property type="match status" value="1"/>
</dbReference>
<feature type="domain" description="Transposase IS200-like" evidence="1">
    <location>
        <begin position="9"/>
        <end position="123"/>
    </location>
</feature>
<accession>A0A0P8X2X6</accession>
<name>A0A0P8X2X6_9CLOT</name>
<organism evidence="2 3">
    <name type="scientific">Oxobacter pfennigii</name>
    <dbReference type="NCBI Taxonomy" id="36849"/>
    <lineage>
        <taxon>Bacteria</taxon>
        <taxon>Bacillati</taxon>
        <taxon>Bacillota</taxon>
        <taxon>Clostridia</taxon>
        <taxon>Eubacteriales</taxon>
        <taxon>Clostridiaceae</taxon>
        <taxon>Oxobacter</taxon>
    </lineage>
</organism>
<dbReference type="PATRIC" id="fig|36849.3.peg.1351"/>
<dbReference type="Gene3D" id="3.30.70.1290">
    <property type="entry name" value="Transposase IS200-like"/>
    <property type="match status" value="1"/>
</dbReference>
<dbReference type="Pfam" id="PF01797">
    <property type="entry name" value="Y1_Tnp"/>
    <property type="match status" value="1"/>
</dbReference>
<gene>
    <name evidence="2" type="ORF">OXPF_12690</name>
</gene>
<dbReference type="Proteomes" id="UP000050326">
    <property type="component" value="Unassembled WGS sequence"/>
</dbReference>
<evidence type="ECO:0000313" key="2">
    <source>
        <dbReference type="EMBL" id="KPU45142.1"/>
    </source>
</evidence>
<dbReference type="InterPro" id="IPR002686">
    <property type="entry name" value="Transposase_17"/>
</dbReference>
<dbReference type="SUPFAM" id="SSF143422">
    <property type="entry name" value="Transposase IS200-like"/>
    <property type="match status" value="1"/>
</dbReference>
<dbReference type="GO" id="GO:0004803">
    <property type="term" value="F:transposase activity"/>
    <property type="evidence" value="ECO:0007669"/>
    <property type="project" value="InterPro"/>
</dbReference>
<evidence type="ECO:0000259" key="1">
    <source>
        <dbReference type="SMART" id="SM01321"/>
    </source>
</evidence>
<dbReference type="PANTHER" id="PTHR34322">
    <property type="entry name" value="TRANSPOSASE, Y1_TNP DOMAIN-CONTAINING"/>
    <property type="match status" value="1"/>
</dbReference>
<comment type="caution">
    <text evidence="2">The sequence shown here is derived from an EMBL/GenBank/DDBJ whole genome shotgun (WGS) entry which is preliminary data.</text>
</comment>
<dbReference type="STRING" id="36849.OXPF_12690"/>
<reference evidence="2 3" key="1">
    <citation type="submission" date="2015-09" db="EMBL/GenBank/DDBJ databases">
        <title>Genome sequence of Oxobacter pfennigii DSM 3222.</title>
        <authorList>
            <person name="Poehlein A."/>
            <person name="Bengelsdorf F.R."/>
            <person name="Schiel-Bengelsdorf B."/>
            <person name="Duerre P."/>
            <person name="Daniel R."/>
        </authorList>
    </citation>
    <scope>NUCLEOTIDE SEQUENCE [LARGE SCALE GENOMIC DNA]</scope>
    <source>
        <strain evidence="2 3">DSM 3222</strain>
    </source>
</reference>
<proteinExistence type="predicted"/>
<evidence type="ECO:0000313" key="3">
    <source>
        <dbReference type="Proteomes" id="UP000050326"/>
    </source>
</evidence>
<dbReference type="PANTHER" id="PTHR34322:SF2">
    <property type="entry name" value="TRANSPOSASE IS200-LIKE DOMAIN-CONTAINING PROTEIN"/>
    <property type="match status" value="1"/>
</dbReference>
<dbReference type="GO" id="GO:0043565">
    <property type="term" value="F:sequence-specific DNA binding"/>
    <property type="evidence" value="ECO:0007669"/>
    <property type="project" value="InterPro"/>
</dbReference>
<dbReference type="SUPFAM" id="SSF48295">
    <property type="entry name" value="TrpR-like"/>
    <property type="match status" value="1"/>
</dbReference>
<dbReference type="InterPro" id="IPR010921">
    <property type="entry name" value="Trp_repressor/repl_initiator"/>
</dbReference>
<protein>
    <submittedName>
        <fullName evidence="2">Transposase IS200 like protein</fullName>
    </submittedName>
</protein>
<dbReference type="AlphaFoldDB" id="A0A0P8X2X6"/>
<sequence>MPRCARIKAPSCTYHIMVRSISEVLLYDDDTDKIRYLKTLKKYQEMFRFKVYAYCIMDTHAHFIIYSNGADISKVMHGVNQSYAQYYNRRHGRHGHLFQDRFKSKVVEDESYLISLSGYIHNNPIDLENYNGNIEGYPYSTLGIYLGLAQDAFGLVDHKFVLLHFGKNINLARNQYLGYIKQCISLDILSDIEFENELNDYWSQKSLYLREQTAVDVAQQMSEKIGFKKIMLSMKSNSKATEYRSLYVLFLRAFCDLKYVDICRVIGNVTQSRVSKLCSIGVDLLQSNDKYRSIMNDIFENCKTA</sequence>
<dbReference type="EMBL" id="LKET01000027">
    <property type="protein sequence ID" value="KPU45142.1"/>
    <property type="molecule type" value="Genomic_DNA"/>
</dbReference>
<keyword evidence="3" id="KW-1185">Reference proteome</keyword>